<name>A0ACC1K221_9FUNG</name>
<proteinExistence type="predicted"/>
<comment type="caution">
    <text evidence="1">The sequence shown here is derived from an EMBL/GenBank/DDBJ whole genome shotgun (WGS) entry which is preliminary data.</text>
</comment>
<gene>
    <name evidence="1" type="primary">PSH1</name>
    <name evidence="1" type="ORF">IWQ57_002076</name>
</gene>
<dbReference type="EMBL" id="JANBUJ010000485">
    <property type="protein sequence ID" value="KAJ2771741.1"/>
    <property type="molecule type" value="Genomic_DNA"/>
</dbReference>
<accession>A0ACC1K221</accession>
<evidence type="ECO:0000313" key="2">
    <source>
        <dbReference type="Proteomes" id="UP001140234"/>
    </source>
</evidence>
<reference evidence="1" key="1">
    <citation type="submission" date="2022-07" db="EMBL/GenBank/DDBJ databases">
        <title>Phylogenomic reconstructions and comparative analyses of Kickxellomycotina fungi.</title>
        <authorList>
            <person name="Reynolds N.K."/>
            <person name="Stajich J.E."/>
            <person name="Barry K."/>
            <person name="Grigoriev I.V."/>
            <person name="Crous P."/>
            <person name="Smith M.E."/>
        </authorList>
    </citation>
    <scope>NUCLEOTIDE SEQUENCE</scope>
    <source>
        <strain evidence="1">CBS 109366</strain>
    </source>
</reference>
<sequence>MAAGGGRAAPAPAGRPQVGGLPPLAQLSLEADPGEGSAFPLRSDVFLGSSDAPGYAGTTDLQRSGLRPIVLRPPQPYAAERDAAFAAYRQQPSPHSASSSASSSECGSSECGSSGSSVYEMPSDVIGLRCPSTASLGAAEAGCCVCDGRGRSGSEARLGRELQELGEKVASLDAEMVVQHAELAMADKRFAQIAEALQCSICLDTFGHPHSLACGHTFCQECLLQWLAQSKQCPTCRAPVRQRPAVAFTVCDVIRCVHPPGGGGEQLPGASQADDDPWASLFPARTAVSAAGIAAGRATLSNFVVCSVCSRNMLEGETCINCAIDALHRSITTRLGSTAAAPLRQPRPIQLSHVTRRRNEILASADRLLASTRRFESAIASSGTHTAPDQPPRPDNPYSARFASLLDTSAQLQDIQLRNARLARRLALLPGRVPPPLSQSPSPSSSPSPPDSLFDPTDLVGGRRSSPSHTLSALDAYRELVDVDGHRSLAGTADEDWLDRRSSRLFRPTRDTAPVSGVDSAATAVPPPPPPGNASLAEYILRNGYEAARRVWTRSPSPRPGPAVAAAPLGSRRAHALQSRSLLNDYMLQLDDDDSTADEADEDPPAREQWAGAADAGEGQRPRRPRSIARSLADAARDR</sequence>
<evidence type="ECO:0000313" key="1">
    <source>
        <dbReference type="EMBL" id="KAJ2771741.1"/>
    </source>
</evidence>
<keyword evidence="2" id="KW-1185">Reference proteome</keyword>
<organism evidence="1 2">
    <name type="scientific">Coemansia nantahalensis</name>
    <dbReference type="NCBI Taxonomy" id="2789366"/>
    <lineage>
        <taxon>Eukaryota</taxon>
        <taxon>Fungi</taxon>
        <taxon>Fungi incertae sedis</taxon>
        <taxon>Zoopagomycota</taxon>
        <taxon>Kickxellomycotina</taxon>
        <taxon>Kickxellomycetes</taxon>
        <taxon>Kickxellales</taxon>
        <taxon>Kickxellaceae</taxon>
        <taxon>Coemansia</taxon>
    </lineage>
</organism>
<dbReference type="Proteomes" id="UP001140234">
    <property type="component" value="Unassembled WGS sequence"/>
</dbReference>
<protein>
    <submittedName>
        <fullName evidence="1">E3 ubiquitin ligase</fullName>
    </submittedName>
</protein>